<feature type="compositionally biased region" description="Acidic residues" evidence="1">
    <location>
        <begin position="2612"/>
        <end position="2621"/>
    </location>
</feature>
<feature type="compositionally biased region" description="Polar residues" evidence="1">
    <location>
        <begin position="1499"/>
        <end position="1528"/>
    </location>
</feature>
<gene>
    <name evidence="3" type="ORF">PEVE_00009312</name>
</gene>
<feature type="region of interest" description="Disordered" evidence="1">
    <location>
        <begin position="1496"/>
        <end position="1528"/>
    </location>
</feature>
<proteinExistence type="predicted"/>
<feature type="compositionally biased region" description="Basic residues" evidence="1">
    <location>
        <begin position="2831"/>
        <end position="2842"/>
    </location>
</feature>
<feature type="region of interest" description="Disordered" evidence="1">
    <location>
        <begin position="2551"/>
        <end position="2907"/>
    </location>
</feature>
<dbReference type="Proteomes" id="UP001159427">
    <property type="component" value="Unassembled WGS sequence"/>
</dbReference>
<feature type="compositionally biased region" description="Low complexity" evidence="1">
    <location>
        <begin position="2655"/>
        <end position="2670"/>
    </location>
</feature>
<feature type="transmembrane region" description="Helical" evidence="2">
    <location>
        <begin position="2492"/>
        <end position="2514"/>
    </location>
</feature>
<dbReference type="InterPro" id="IPR024606">
    <property type="entry name" value="KIAA1549"/>
</dbReference>
<feature type="compositionally biased region" description="Polar residues" evidence="1">
    <location>
        <begin position="2622"/>
        <end position="2635"/>
    </location>
</feature>
<dbReference type="PANTHER" id="PTHR21590:SF6">
    <property type="entry name" value="SEA DOMAIN-CONTAINING PROTEIN"/>
    <property type="match status" value="1"/>
</dbReference>
<feature type="compositionally biased region" description="Basic and acidic residues" evidence="1">
    <location>
        <begin position="2793"/>
        <end position="2817"/>
    </location>
</feature>
<keyword evidence="2" id="KW-0472">Membrane</keyword>
<dbReference type="EMBL" id="CALNXI010001641">
    <property type="protein sequence ID" value="CAH3173953.1"/>
    <property type="molecule type" value="Genomic_DNA"/>
</dbReference>
<feature type="region of interest" description="Disordered" evidence="1">
    <location>
        <begin position="1223"/>
        <end position="1305"/>
    </location>
</feature>
<feature type="region of interest" description="Disordered" evidence="1">
    <location>
        <begin position="2919"/>
        <end position="2986"/>
    </location>
</feature>
<feature type="region of interest" description="Disordered" evidence="1">
    <location>
        <begin position="169"/>
        <end position="200"/>
    </location>
</feature>
<comment type="caution">
    <text evidence="3">The sequence shown here is derived from an EMBL/GenBank/DDBJ whole genome shotgun (WGS) entry which is preliminary data.</text>
</comment>
<dbReference type="Pfam" id="PF12877">
    <property type="entry name" value="KIAA1549"/>
    <property type="match status" value="1"/>
</dbReference>
<feature type="compositionally biased region" description="Low complexity" evidence="1">
    <location>
        <begin position="1223"/>
        <end position="1275"/>
    </location>
</feature>
<feature type="region of interest" description="Disordered" evidence="1">
    <location>
        <begin position="845"/>
        <end position="865"/>
    </location>
</feature>
<feature type="region of interest" description="Disordered" evidence="1">
    <location>
        <begin position="1061"/>
        <end position="1081"/>
    </location>
</feature>
<feature type="region of interest" description="Disordered" evidence="1">
    <location>
        <begin position="449"/>
        <end position="473"/>
    </location>
</feature>
<evidence type="ECO:0000313" key="4">
    <source>
        <dbReference type="Proteomes" id="UP001159427"/>
    </source>
</evidence>
<feature type="compositionally biased region" description="Basic and acidic residues" evidence="1">
    <location>
        <begin position="2771"/>
        <end position="2785"/>
    </location>
</feature>
<feature type="compositionally biased region" description="Low complexity" evidence="1">
    <location>
        <begin position="781"/>
        <end position="802"/>
    </location>
</feature>
<feature type="compositionally biased region" description="Polar residues" evidence="1">
    <location>
        <begin position="2881"/>
        <end position="2893"/>
    </location>
</feature>
<keyword evidence="2" id="KW-1133">Transmembrane helix</keyword>
<dbReference type="PANTHER" id="PTHR21590">
    <property type="entry name" value="SEA DOMAIN-CONTAINING PROTEIN"/>
    <property type="match status" value="1"/>
</dbReference>
<feature type="compositionally biased region" description="Polar residues" evidence="1">
    <location>
        <begin position="1114"/>
        <end position="1125"/>
    </location>
</feature>
<organism evidence="3 4">
    <name type="scientific">Porites evermanni</name>
    <dbReference type="NCBI Taxonomy" id="104178"/>
    <lineage>
        <taxon>Eukaryota</taxon>
        <taxon>Metazoa</taxon>
        <taxon>Cnidaria</taxon>
        <taxon>Anthozoa</taxon>
        <taxon>Hexacorallia</taxon>
        <taxon>Scleractinia</taxon>
        <taxon>Fungiina</taxon>
        <taxon>Poritidae</taxon>
        <taxon>Porites</taxon>
    </lineage>
</organism>
<feature type="region of interest" description="Disordered" evidence="1">
    <location>
        <begin position="1114"/>
        <end position="1137"/>
    </location>
</feature>
<keyword evidence="2" id="KW-0812">Transmembrane</keyword>
<evidence type="ECO:0000256" key="2">
    <source>
        <dbReference type="SAM" id="Phobius"/>
    </source>
</evidence>
<feature type="region of interest" description="Disordered" evidence="1">
    <location>
        <begin position="777"/>
        <end position="804"/>
    </location>
</feature>
<feature type="compositionally biased region" description="Polar residues" evidence="1">
    <location>
        <begin position="1295"/>
        <end position="1305"/>
    </location>
</feature>
<evidence type="ECO:0000256" key="1">
    <source>
        <dbReference type="SAM" id="MobiDB-lite"/>
    </source>
</evidence>
<feature type="compositionally biased region" description="Basic and acidic residues" evidence="1">
    <location>
        <begin position="2577"/>
        <end position="2588"/>
    </location>
</feature>
<feature type="compositionally biased region" description="Polar residues" evidence="1">
    <location>
        <begin position="1442"/>
        <end position="1458"/>
    </location>
</feature>
<name>A0ABN8R802_9CNID</name>
<feature type="compositionally biased region" description="Low complexity" evidence="1">
    <location>
        <begin position="1126"/>
        <end position="1137"/>
    </location>
</feature>
<accession>A0ABN8R802</accession>
<feature type="compositionally biased region" description="Acidic residues" evidence="1">
    <location>
        <begin position="2672"/>
        <end position="2692"/>
    </location>
</feature>
<evidence type="ECO:0000313" key="3">
    <source>
        <dbReference type="EMBL" id="CAH3173953.1"/>
    </source>
</evidence>
<sequence length="3161" mass="330927">MSQFSKEEKILMGQIWTIFVVVIGILAQQSNAESTSSISTSGFASSVLPSISTDNLSSIAIVTTSTNVVINTDTSSTFVRTVTSLPVQASSSTPAVSTNSSLKTKTSDILVSTTETFNYSTNVVLSGSQTINASQTSTKSALSTSSSNYSLNSSVESFLTPSVLLTTGPKSSNDIVSESRTTKALSPLSSSKGNQSTASVLGTRAPVNTTRLTSVVFPTVDPSGSASGTRTLPLTQTSAVNSSSVGLSSQSIAVTSVLPLETTHRVLLSSAAMATSRTLLTGYSSNSTKSMSTYATRSVVEGLSADSVSMTVVLTNTIAKSVSGAINETVSVSSLMSKSLEGMVNSSTPSVDVVVTTLSLSQVADSPTVTFSSTVTSALLLPSSQELNRTVVSAMTTPAALPSTAATVNPSFAGLGSGSSIATNDTGEIPRTSSSSLAVSPYLTTSQNATSQSLSSVHSNTSSKATPSRTVDSGVLSSAVANGTSRSFSVLPTVVASHNVTQPPSTVYEGILSSTAITNETSRPFSVLPTLVASQNVTRLPSTVYEGILPSTAVPMESSRPLSVLPSLVTSKNITSQSLKTSSVSSATSPMQTTVVTPLSSVSVAIEAPSSVPVVPSSLSGVPTLSLPSVSTPVLPNKTSSGDGLIVLSSSYPCYIYYVVEKTVFPAASANQTFIPATVPKMTVNIGSATDMPSLTPTVTLTYPGTMTNQVSVLHSQLESTSIASLSSEGVLTSSNVLPMSSSPKSSIKSTLVPSQPPLLPSATLAQVFSTVSDKVAPTGSSRGSLISSSLSISSLPNSSSSTVNTVKEASLLTRLQPSSSHQQTSTLASAFVFYSASESRRSSITDRTLSSPAATSASSSTAATPNISQTLSIGSVTLSNSSTTVVVHSSSGDSSMEMTSSVQDVVPTVSSSFNLSSRGLTFAPTSIISSKMKSSGTTTTIQASETSVFQTIAATSESPKPSILPNRTLFNTRIETSSEGLIVTTSSKSVAQLRNSSATVASSFTVSSNTLLANASTAVTSSTVQATYDLSMASTDSYTPQVDSLSSSYMVTTRSSFGVSVETPLSNSSNTERMSGVETSTNVKVTLTSTETNSVQVTSITSGQLSPEVALTSAETHSPQVTPITSGQLSPSSTSSSLNVSQVGAVSTSVFRVSQVVASSFTTPSSASTTGELPSLVSSLSTAVPHTSVISSPITSGLEVSTRSQLSSASNHSSFTIIDVQPSSSSLQASPTASSRQDGASSTPTSNSLRRTLSSSVQTNNLSSSIINREPSSSAAFSSLPEARRRRKKRAVGETSSPQVISSKSTAVLPSTSVISQTNSVSKIQALSQQTASSSQQPLSQTAVLSSSQGSSSFANTASISFSGALTTGAGTSRGNSPSHSAVSSNGTAQSILKSSGTVSSVASNTSTVSIVQTVSEMPSIKSSTMLSISSSTSLFVTSSPEQTPSASVGTSSAEVGNETSSSIVLSDVVKSSALLLSYNSSTSELILSSHKPIPSPGATTSSIAVGSKTSPPLSSQVSTTSSFEVPRKNSTAVQSASSLSTFVTSSSAVAVNGTLSSKSLTTSSAVVLGNSSSVVVHTAAYLSSLQQDVTSAITPSTLIGNDTLPLTSSVALTTSSGLFISSTSHVVGMSSEQSSSTVAVNGSTSSLVLMRSSVPMGSRNTTEAPDLKHSSFVFPNASATASSSRLGQEASSTLKVDVPSSVNESTSSVVLMTSSVPMGSRNTTVATDMKETSTVFANASETATSSRLLRETSSTFKVDVPSSVNGSTSSVVLLSSSLLMGSSTTTASPDMKRSSGSFANASATVSSSRLLLETRSTVKVVVPSASPAFMGRNESSLTKHARQSSLTIIASPLPTKTADVTLSTSSLSPQASHVIVSATLQSFIAPTSKLLSSLRTDHASQTLQQTIPTSSATTSSSTNSYKPPLVTISSLGICWVVYTTRLVQPTLIPTPQVNVSSSGSVNVNSTLSFSLFTPLVNATSVAQVFPTETLNTSSPTLLSTLTVNASSSQSSAVNSSLRPTEVSSIYLVLSTLPVPDINSTVLSSSSMQVAKSSNLFQSTVASAASTTTKSATASTLVTSTPVSTPLLSTVPPTSITGQAVSPTPTFIREVSSSVTVPTTQPPDPSRLLFAIFEVGPNTVTETNQFKIELESDLATAYAFAVLPLKRRRRAVGDVNATIQSIQRNRNNINVTFFVSKNNQPILATEAAQNFNKLSKDQLKHFVNLDVITPPQPLVQQPTTSVPLNGLASLIIKNSADNNISIPANKETLEKNLASYYRDQKPRSASTIVTATIATILHEPNEKVYLEFYVLVDGNVVNRTIVVETFKVSNVNLLTAKLGFQVLVPVYIPDSLANSETDQVIIGISVGENQDLTNSSFRSDLANKLVALYVEAKGRKTSRRKRRSGSTSATILDVVRKSESANSEADATFFVFDAGSVVNGSYVASVMNRLSTGEMTTFTRPYAVLTAPKPVVVPTTPTEVIPTVASTPIKWWIIPAVLGPILLIVVIILLICWRWKKGAPKAKVEPDTIRMLETNRRRDPPVHGFDVARHTEPGVSSMKTTSFMSGTARDEEEETEKSTLRTRETSLRRKVGKPPVQKLPTREQKLTNVAYEEDEEEENESVASVTPTGSTASLIGTKRRKPPSVIKSTPIPPQRSSESQTRQEQQRAQELSEDESEEESEDSGEETETEPESVAPPPQAKHSAAQVPTVAVMSEATGPPRYPPVRFRSSVHPAPSLPPLNPKQTSLVGGRVEVPSEDDAPRGRKRGKGTRRELEQRADLERQKNKQRLRERRRDSEISAVPPERRAWDRAQHDFDDVLGEEETAERVITGKKAKRRRRRPPSSSVATDEEGMPRLKSYRKLKSPKTSSNASTRDRGNKSGKSADSVSNASSDESEIDMNETRRRMHAMLDNAFALLGPQSAKKPPTMDLEEMSPQPQGYPIPPQRPPVVPRYIGGQPALPEPPPAHGRATEPTPGQRRRVQPPMPGYPVGMPHTPIGMPGYPVRPPVRPVVTRDPIVVWDPADRQRMLNQRAPPPTYAYKDPSGQNLYITPVHQQRDEMGGLVWSPYAAEDTMDALYPDLAQASYPGALGTTPPKDTSFLSQLQAAPPHDTILNMSANSTLDQRGATLGQSPQPLIKSIKDELFRLSQGAQRKTPITEL</sequence>
<keyword evidence="4" id="KW-1185">Reference proteome</keyword>
<reference evidence="3 4" key="1">
    <citation type="submission" date="2022-05" db="EMBL/GenBank/DDBJ databases">
        <authorList>
            <consortium name="Genoscope - CEA"/>
            <person name="William W."/>
        </authorList>
    </citation>
    <scope>NUCLEOTIDE SEQUENCE [LARGE SCALE GENOMIC DNA]</scope>
</reference>
<feature type="region of interest" description="Disordered" evidence="1">
    <location>
        <begin position="1439"/>
        <end position="1458"/>
    </location>
</feature>
<feature type="compositionally biased region" description="Low complexity" evidence="1">
    <location>
        <begin position="851"/>
        <end position="865"/>
    </location>
</feature>
<protein>
    <submittedName>
        <fullName evidence="3">Uncharacterized protein</fullName>
    </submittedName>
</protein>
<feature type="compositionally biased region" description="Pro residues" evidence="1">
    <location>
        <begin position="2939"/>
        <end position="2951"/>
    </location>
</feature>